<dbReference type="PROSITE" id="PS50103">
    <property type="entry name" value="ZF_C3H1"/>
    <property type="match status" value="1"/>
</dbReference>
<dbReference type="Proteomes" id="UP000728032">
    <property type="component" value="Unassembled WGS sequence"/>
</dbReference>
<evidence type="ECO:0000256" key="11">
    <source>
        <dbReference type="RuleBase" id="RU368004"/>
    </source>
</evidence>
<dbReference type="GO" id="GO:0030488">
    <property type="term" value="P:tRNA methylation"/>
    <property type="evidence" value="ECO:0007669"/>
    <property type="project" value="UniProtKB-UniRule"/>
</dbReference>
<accession>A0A7R9LEZ5</accession>
<keyword evidence="10" id="KW-0862">Zinc</keyword>
<dbReference type="SUPFAM" id="SSF53335">
    <property type="entry name" value="S-adenosyl-L-methionine-dependent methyltransferases"/>
    <property type="match status" value="1"/>
</dbReference>
<evidence type="ECO:0000256" key="7">
    <source>
        <dbReference type="ARBA" id="ARBA00022691"/>
    </source>
</evidence>
<keyword evidence="10" id="KW-0863">Zinc-finger</keyword>
<dbReference type="Pfam" id="PF07757">
    <property type="entry name" value="AdoMet_MTase"/>
    <property type="match status" value="1"/>
</dbReference>
<dbReference type="EMBL" id="CAJPVJ010000617">
    <property type="protein sequence ID" value="CAG2162991.1"/>
    <property type="molecule type" value="Genomic_DNA"/>
</dbReference>
<protein>
    <recommendedName>
        <fullName evidence="11">tRNA (uracil-O(2)-)-methyltransferase</fullName>
        <ecNumber evidence="11">2.1.1.211</ecNumber>
    </recommendedName>
</protein>
<dbReference type="EC" id="2.1.1.211" evidence="11"/>
<dbReference type="InterPro" id="IPR029063">
    <property type="entry name" value="SAM-dependent_MTases_sf"/>
</dbReference>
<dbReference type="EMBL" id="OC915442">
    <property type="protein sequence ID" value="CAD7640478.1"/>
    <property type="molecule type" value="Genomic_DNA"/>
</dbReference>
<dbReference type="GO" id="GO:0141101">
    <property type="term" value="F:tRNA(Ser) (uridine(44)-2'-O-)-methyltransferase activity"/>
    <property type="evidence" value="ECO:0007669"/>
    <property type="project" value="UniProtKB-EC"/>
</dbReference>
<evidence type="ECO:0000256" key="2">
    <source>
        <dbReference type="ARBA" id="ARBA00004496"/>
    </source>
</evidence>
<evidence type="ECO:0000256" key="4">
    <source>
        <dbReference type="ARBA" id="ARBA00022490"/>
    </source>
</evidence>
<dbReference type="PANTHER" id="PTHR21210">
    <property type="entry name" value="TRNA (URACIL-O(2)-)-METHYLTRANSFERASE-RELATED"/>
    <property type="match status" value="1"/>
</dbReference>
<keyword evidence="10" id="KW-0479">Metal-binding</keyword>
<comment type="subcellular location">
    <subcellularLocation>
        <location evidence="2 11">Cytoplasm</location>
    </subcellularLocation>
</comment>
<keyword evidence="4 11" id="KW-0963">Cytoplasm</keyword>
<sequence>MSMTMSDPVMDPMTSFWSSLFVYIERPNLINKRLMGCCALNCWQISDPFETICDLMQNCSLDELKGKLPESKQLSDFQLSGIRCLEGQTLIVRHLLPKLSLKNLNTDCDTNTSQVIDFVLIDIPNARVVFVPKATDSHVIPECSHELFLNDTQEIELKYLLANETNVWLDEKVVPKLRQWMRQELEGKEMKGSLKLIGVDHYCLTYNRLKRKYGQQLVQMWRKYETTDPLKFVFEDIAIASYLIVLWEQQNEARDKDKTRKQSFVDIGCGNGLLVYLLTNEGYKGLGIDLRRRNIWDKYEPKVDLVEKVFTPSDESLGDLFGDYEWLIGNHSDELTPWIPYMAANSSHSTNAFLLPCCPFDFNGSKYQRTASNLSQYSCYIQYLQTVCQQLGFEPKVDKLRIPSTKRICIICDQRNYDKSLENEMRVKRKTLINEKLKDFNDYKPRDKVETVRNCSRLPKDVIEAIVTIIANELLDGNENLTIGSIPKLLTTDMLTHMKSQCGGIQTLLRNNKHIFEVSGGIIGFTRPKPIDVTTNGTTDTDKHLKSKRCWFFHSHPNGCPLPATQCRYIH</sequence>
<keyword evidence="7 11" id="KW-0949">S-adenosyl-L-methionine</keyword>
<organism evidence="13">
    <name type="scientific">Oppiella nova</name>
    <dbReference type="NCBI Taxonomy" id="334625"/>
    <lineage>
        <taxon>Eukaryota</taxon>
        <taxon>Metazoa</taxon>
        <taxon>Ecdysozoa</taxon>
        <taxon>Arthropoda</taxon>
        <taxon>Chelicerata</taxon>
        <taxon>Arachnida</taxon>
        <taxon>Acari</taxon>
        <taxon>Acariformes</taxon>
        <taxon>Sarcoptiformes</taxon>
        <taxon>Oribatida</taxon>
        <taxon>Brachypylina</taxon>
        <taxon>Oppioidea</taxon>
        <taxon>Oppiidae</taxon>
        <taxon>Oppiella</taxon>
    </lineage>
</organism>
<dbReference type="Gene3D" id="3.40.50.150">
    <property type="entry name" value="Vaccinia Virus protein VP39"/>
    <property type="match status" value="1"/>
</dbReference>
<evidence type="ECO:0000256" key="9">
    <source>
        <dbReference type="ARBA" id="ARBA00047957"/>
    </source>
</evidence>
<comment type="function">
    <text evidence="11">Adenosyl-L-methionine (AdoMet)-dependent tRNA (uracil-O(2)-)-methyltransferase.</text>
</comment>
<evidence type="ECO:0000313" key="13">
    <source>
        <dbReference type="EMBL" id="CAD7640478.1"/>
    </source>
</evidence>
<evidence type="ECO:0000256" key="8">
    <source>
        <dbReference type="ARBA" id="ARBA00022694"/>
    </source>
</evidence>
<evidence type="ECO:0000256" key="3">
    <source>
        <dbReference type="ARBA" id="ARBA00009056"/>
    </source>
</evidence>
<feature type="domain" description="C3H1-type" evidence="12">
    <location>
        <begin position="545"/>
        <end position="571"/>
    </location>
</feature>
<dbReference type="OrthoDB" id="10047021at2759"/>
<dbReference type="GO" id="GO:0005737">
    <property type="term" value="C:cytoplasm"/>
    <property type="evidence" value="ECO:0007669"/>
    <property type="project" value="UniProtKB-SubCell"/>
</dbReference>
<comment type="similarity">
    <text evidence="3 11">Belongs to the TRM44 family.</text>
</comment>
<comment type="function">
    <text evidence="1">Probable adenosyl-L-methionine (AdoMet)-dependent tRNA (uracil-O(2)-)-methyltransferase.</text>
</comment>
<evidence type="ECO:0000313" key="14">
    <source>
        <dbReference type="Proteomes" id="UP000728032"/>
    </source>
</evidence>
<evidence type="ECO:0000259" key="12">
    <source>
        <dbReference type="PROSITE" id="PS50103"/>
    </source>
</evidence>
<keyword evidence="14" id="KW-1185">Reference proteome</keyword>
<dbReference type="InterPro" id="IPR000571">
    <property type="entry name" value="Znf_CCCH"/>
</dbReference>
<comment type="catalytic activity">
    <reaction evidence="9 11">
        <text>uridine(44) in tRNA(Ser) + S-adenosyl-L-methionine = 2'-O-methyluridine(44) in tRNA(Ser) + S-adenosyl-L-homocysteine + H(+)</text>
        <dbReference type="Rhea" id="RHEA:43100"/>
        <dbReference type="Rhea" id="RHEA-COMP:10339"/>
        <dbReference type="Rhea" id="RHEA-COMP:10340"/>
        <dbReference type="ChEBI" id="CHEBI:15378"/>
        <dbReference type="ChEBI" id="CHEBI:57856"/>
        <dbReference type="ChEBI" id="CHEBI:59789"/>
        <dbReference type="ChEBI" id="CHEBI:65315"/>
        <dbReference type="ChEBI" id="CHEBI:74478"/>
        <dbReference type="EC" id="2.1.1.211"/>
    </reaction>
</comment>
<evidence type="ECO:0000256" key="10">
    <source>
        <dbReference type="PROSITE-ProRule" id="PRU00723"/>
    </source>
</evidence>
<gene>
    <name evidence="13" type="ORF">ONB1V03_LOCUS2575</name>
</gene>
<dbReference type="AlphaFoldDB" id="A0A7R9LEZ5"/>
<keyword evidence="8 11" id="KW-0819">tRNA processing</keyword>
<proteinExistence type="inferred from homology"/>
<evidence type="ECO:0000256" key="1">
    <source>
        <dbReference type="ARBA" id="ARBA00002778"/>
    </source>
</evidence>
<dbReference type="GO" id="GO:0008270">
    <property type="term" value="F:zinc ion binding"/>
    <property type="evidence" value="ECO:0007669"/>
    <property type="project" value="UniProtKB-KW"/>
</dbReference>
<keyword evidence="6 11" id="KW-0808">Transferase</keyword>
<name>A0A7R9LEZ5_9ACAR</name>
<evidence type="ECO:0000256" key="6">
    <source>
        <dbReference type="ARBA" id="ARBA00022679"/>
    </source>
</evidence>
<keyword evidence="5 11" id="KW-0489">Methyltransferase</keyword>
<reference evidence="13" key="1">
    <citation type="submission" date="2020-11" db="EMBL/GenBank/DDBJ databases">
        <authorList>
            <person name="Tran Van P."/>
        </authorList>
    </citation>
    <scope>NUCLEOTIDE SEQUENCE</scope>
</reference>
<dbReference type="InterPro" id="IPR011671">
    <property type="entry name" value="tRNA_uracil_MeTrfase"/>
</dbReference>
<evidence type="ECO:0000256" key="5">
    <source>
        <dbReference type="ARBA" id="ARBA00022603"/>
    </source>
</evidence>
<feature type="zinc finger region" description="C3H1-type" evidence="10">
    <location>
        <begin position="545"/>
        <end position="571"/>
    </location>
</feature>
<dbReference type="PANTHER" id="PTHR21210:SF0">
    <property type="entry name" value="TRNA (URACIL-O(2)-)-METHYLTRANSFERASE-RELATED"/>
    <property type="match status" value="1"/>
</dbReference>